<dbReference type="InterPro" id="IPR015278">
    <property type="entry name" value="BglII-like"/>
</dbReference>
<feature type="compositionally biased region" description="Basic and acidic residues" evidence="1">
    <location>
        <begin position="1"/>
        <end position="11"/>
    </location>
</feature>
<keyword evidence="2" id="KW-0378">Hydrolase</keyword>
<name>A0ABW2AW16_9MICO</name>
<dbReference type="EMBL" id="JBHSWJ010000002">
    <property type="protein sequence ID" value="MFC6715055.1"/>
    <property type="molecule type" value="Genomic_DNA"/>
</dbReference>
<evidence type="ECO:0000313" key="2">
    <source>
        <dbReference type="EMBL" id="MFC6715055.1"/>
    </source>
</evidence>
<keyword evidence="2" id="KW-0540">Nuclease</keyword>
<keyword evidence="3" id="KW-1185">Reference proteome</keyword>
<dbReference type="Proteomes" id="UP001596356">
    <property type="component" value="Unassembled WGS sequence"/>
</dbReference>
<dbReference type="RefSeq" id="WP_377823877.1">
    <property type="nucleotide sequence ID" value="NZ_JBHSWJ010000002.1"/>
</dbReference>
<protein>
    <submittedName>
        <fullName evidence="2">BglII/BstYI family type II restriction endonuclease</fullName>
    </submittedName>
</protein>
<gene>
    <name evidence="2" type="ORF">ACFQBT_15080</name>
</gene>
<dbReference type="InterPro" id="IPR011335">
    <property type="entry name" value="Restrct_endonuc-II-like"/>
</dbReference>
<reference evidence="3" key="1">
    <citation type="journal article" date="2019" name="Int. J. Syst. Evol. Microbiol.">
        <title>The Global Catalogue of Microorganisms (GCM) 10K type strain sequencing project: providing services to taxonomists for standard genome sequencing and annotation.</title>
        <authorList>
            <consortium name="The Broad Institute Genomics Platform"/>
            <consortium name="The Broad Institute Genome Sequencing Center for Infectious Disease"/>
            <person name="Wu L."/>
            <person name="Ma J."/>
        </authorList>
    </citation>
    <scope>NUCLEOTIDE SEQUENCE [LARGE SCALE GENOMIC DNA]</scope>
    <source>
        <strain evidence="3">NBRC 106593</strain>
    </source>
</reference>
<evidence type="ECO:0000313" key="3">
    <source>
        <dbReference type="Proteomes" id="UP001596356"/>
    </source>
</evidence>
<keyword evidence="2" id="KW-0255">Endonuclease</keyword>
<sequence>MTSDASDHETVEDTELDGEPTGAIDVAGAVRYVHDRSWPIGYVYGATRYADVILRQSFPGRYIDLLAALNGFRPTLTELRTGGGGRTVFVARFDQSLADMRNPDGSLVWGKQNVTIEKSVGLDGTPLRTVRTRGHEIDMFGKGTASEPLPGIAVEMEWNNKDPFFDRDLINFQALHHEGAIAIGVIVTRGPKLQRLIGPTIRSKEEGQKYGQSSTHWDKLIPKVNLGGGGECPLLLIGIEPERIDGISLVYDAKAKLDAAAAFKRDWRESFAKWADAKPHHDDLLRQAAELLPPLR</sequence>
<feature type="region of interest" description="Disordered" evidence="1">
    <location>
        <begin position="1"/>
        <end position="21"/>
    </location>
</feature>
<proteinExistence type="predicted"/>
<evidence type="ECO:0000256" key="1">
    <source>
        <dbReference type="SAM" id="MobiDB-lite"/>
    </source>
</evidence>
<dbReference type="GO" id="GO:0004519">
    <property type="term" value="F:endonuclease activity"/>
    <property type="evidence" value="ECO:0007669"/>
    <property type="project" value="UniProtKB-KW"/>
</dbReference>
<organism evidence="2 3">
    <name type="scientific">Branchiibius cervicis</name>
    <dbReference type="NCBI Taxonomy" id="908252"/>
    <lineage>
        <taxon>Bacteria</taxon>
        <taxon>Bacillati</taxon>
        <taxon>Actinomycetota</taxon>
        <taxon>Actinomycetes</taxon>
        <taxon>Micrococcales</taxon>
        <taxon>Dermacoccaceae</taxon>
        <taxon>Branchiibius</taxon>
    </lineage>
</organism>
<dbReference type="SUPFAM" id="SSF52980">
    <property type="entry name" value="Restriction endonuclease-like"/>
    <property type="match status" value="1"/>
</dbReference>
<dbReference type="Pfam" id="PF09195">
    <property type="entry name" value="Endonuc-BglII"/>
    <property type="match status" value="1"/>
</dbReference>
<accession>A0ABW2AW16</accession>
<comment type="caution">
    <text evidence="2">The sequence shown here is derived from an EMBL/GenBank/DDBJ whole genome shotgun (WGS) entry which is preliminary data.</text>
</comment>